<dbReference type="STRING" id="28200.GCA_001572935_00845"/>
<organism evidence="1 2">
    <name type="scientific">Aliarcobacter skirrowii</name>
    <dbReference type="NCBI Taxonomy" id="28200"/>
    <lineage>
        <taxon>Bacteria</taxon>
        <taxon>Pseudomonadati</taxon>
        <taxon>Campylobacterota</taxon>
        <taxon>Epsilonproteobacteria</taxon>
        <taxon>Campylobacterales</taxon>
        <taxon>Arcobacteraceae</taxon>
        <taxon>Aliarcobacter</taxon>
    </lineage>
</organism>
<dbReference type="GeneID" id="61749971"/>
<dbReference type="KEGG" id="ask:EI285_01045"/>
<reference evidence="1 2" key="1">
    <citation type="submission" date="2018-05" db="EMBL/GenBank/DDBJ databases">
        <title>Antimicrobial susceptibility testing and genomic analysis of Arcobacter skirrowii strains and one Arcobacter butzleri isolated from German poultry farms.</title>
        <authorList>
            <person name="Haenel I."/>
            <person name="Hotzel H."/>
            <person name="Tomaso H."/>
            <person name="Busch A."/>
        </authorList>
    </citation>
    <scope>NUCLEOTIDE SEQUENCE [LARGE SCALE GENOMIC DNA]</scope>
    <source>
        <strain evidence="2">v</strain>
    </source>
</reference>
<sequence>MERRDWSLKLLSELNYINSLDSYEKADAIVAWYQDNFTNNKIEDLDLKLDDLKRFEELFFINLNFLKEQKEIARQDLNNLKKMKNFLKN</sequence>
<evidence type="ECO:0000313" key="1">
    <source>
        <dbReference type="EMBL" id="PWE23439.1"/>
    </source>
</evidence>
<name>A0A2U2C322_9BACT</name>
<protein>
    <submittedName>
        <fullName evidence="1">Uncharacterized protein</fullName>
    </submittedName>
</protein>
<proteinExistence type="predicted"/>
<dbReference type="AlphaFoldDB" id="A0A2U2C322"/>
<evidence type="ECO:0000313" key="2">
    <source>
        <dbReference type="Proteomes" id="UP000245014"/>
    </source>
</evidence>
<comment type="caution">
    <text evidence="1">The sequence shown here is derived from an EMBL/GenBank/DDBJ whole genome shotgun (WGS) entry which is preliminary data.</text>
</comment>
<dbReference type="Proteomes" id="UP000245014">
    <property type="component" value="Unassembled WGS sequence"/>
</dbReference>
<dbReference type="RefSeq" id="WP_066162932.1">
    <property type="nucleotide sequence ID" value="NZ_CP034309.1"/>
</dbReference>
<gene>
    <name evidence="1" type="ORF">DF188_01800</name>
</gene>
<accession>A0A2U2C322</accession>
<dbReference type="EMBL" id="QEYI01000001">
    <property type="protein sequence ID" value="PWE23439.1"/>
    <property type="molecule type" value="Genomic_DNA"/>
</dbReference>